<feature type="compositionally biased region" description="Basic and acidic residues" evidence="6">
    <location>
        <begin position="28"/>
        <end position="37"/>
    </location>
</feature>
<evidence type="ECO:0000256" key="6">
    <source>
        <dbReference type="SAM" id="MobiDB-lite"/>
    </source>
</evidence>
<evidence type="ECO:0000256" key="1">
    <source>
        <dbReference type="ARBA" id="ARBA00009375"/>
    </source>
</evidence>
<protein>
    <submittedName>
        <fullName evidence="8">Pseudouridylate synthase</fullName>
        <ecNumber evidence="8">5.4.99.12</ecNumber>
    </submittedName>
</protein>
<keyword evidence="3 8" id="KW-0413">Isomerase</keyword>
<dbReference type="AlphaFoldDB" id="A0A976M4T5"/>
<dbReference type="InterPro" id="IPR020094">
    <property type="entry name" value="TruA/RsuA/RluB/E/F_N"/>
</dbReference>
<dbReference type="EMBL" id="CP056065">
    <property type="protein sequence ID" value="UKJ88434.2"/>
    <property type="molecule type" value="Genomic_DNA"/>
</dbReference>
<evidence type="ECO:0000259" key="7">
    <source>
        <dbReference type="Pfam" id="PF01416"/>
    </source>
</evidence>
<dbReference type="CDD" id="cd02568">
    <property type="entry name" value="PseudoU_synth_PUS1_PUS2"/>
    <property type="match status" value="1"/>
</dbReference>
<dbReference type="InterPro" id="IPR041708">
    <property type="entry name" value="PUS1/PUS2-like"/>
</dbReference>
<dbReference type="InterPro" id="IPR020103">
    <property type="entry name" value="PsdUridine_synth_cat_dom_sf"/>
</dbReference>
<dbReference type="GO" id="GO:0031119">
    <property type="term" value="P:tRNA pseudouridine synthesis"/>
    <property type="evidence" value="ECO:0007669"/>
    <property type="project" value="InterPro"/>
</dbReference>
<dbReference type="PANTHER" id="PTHR11142">
    <property type="entry name" value="PSEUDOURIDYLATE SYNTHASE"/>
    <property type="match status" value="1"/>
</dbReference>
<dbReference type="GO" id="GO:0003723">
    <property type="term" value="F:RNA binding"/>
    <property type="evidence" value="ECO:0007669"/>
    <property type="project" value="InterPro"/>
</dbReference>
<dbReference type="Gene3D" id="3.30.70.580">
    <property type="entry name" value="Pseudouridine synthase I, catalytic domain, N-terminal subdomain"/>
    <property type="match status" value="1"/>
</dbReference>
<evidence type="ECO:0000313" key="8">
    <source>
        <dbReference type="EMBL" id="UKJ88434.2"/>
    </source>
</evidence>
<proteinExistence type="inferred from homology"/>
<dbReference type="Pfam" id="PF01416">
    <property type="entry name" value="PseudoU_synth_1"/>
    <property type="match status" value="1"/>
</dbReference>
<evidence type="ECO:0000256" key="2">
    <source>
        <dbReference type="ARBA" id="ARBA00022694"/>
    </source>
</evidence>
<dbReference type="PANTHER" id="PTHR11142:SF4">
    <property type="entry name" value="PSEUDOURIDYLATE SYNTHASE 1 HOMOLOG"/>
    <property type="match status" value="1"/>
</dbReference>
<evidence type="ECO:0000256" key="5">
    <source>
        <dbReference type="PIRSR" id="PIRSR641708-2"/>
    </source>
</evidence>
<organism evidence="8 9">
    <name type="scientific">Theileria orientalis</name>
    <dbReference type="NCBI Taxonomy" id="68886"/>
    <lineage>
        <taxon>Eukaryota</taxon>
        <taxon>Sar</taxon>
        <taxon>Alveolata</taxon>
        <taxon>Apicomplexa</taxon>
        <taxon>Aconoidasida</taxon>
        <taxon>Piroplasmida</taxon>
        <taxon>Theileriidae</taxon>
        <taxon>Theileria</taxon>
    </lineage>
</organism>
<feature type="compositionally biased region" description="Low complexity" evidence="6">
    <location>
        <begin position="38"/>
        <end position="49"/>
    </location>
</feature>
<dbReference type="Proteomes" id="UP000244803">
    <property type="component" value="Chromosome 1"/>
</dbReference>
<feature type="active site" description="Nucleophile" evidence="4">
    <location>
        <position position="136"/>
    </location>
</feature>
<name>A0A976M4T5_THEOR</name>
<dbReference type="InterPro" id="IPR020095">
    <property type="entry name" value="PsdUridine_synth_TruA_C"/>
</dbReference>
<dbReference type="SUPFAM" id="SSF55120">
    <property type="entry name" value="Pseudouridine synthase"/>
    <property type="match status" value="1"/>
</dbReference>
<dbReference type="Gene3D" id="3.30.70.660">
    <property type="entry name" value="Pseudouridine synthase I, catalytic domain, C-terminal subdomain"/>
    <property type="match status" value="1"/>
</dbReference>
<dbReference type="GO" id="GO:1990481">
    <property type="term" value="P:mRNA pseudouridine synthesis"/>
    <property type="evidence" value="ECO:0007669"/>
    <property type="project" value="TreeGrafter"/>
</dbReference>
<feature type="domain" description="Pseudouridine synthase I TruA alpha/beta" evidence="7">
    <location>
        <begin position="318"/>
        <end position="423"/>
    </location>
</feature>
<dbReference type="InterPro" id="IPR020097">
    <property type="entry name" value="PsdUridine_synth_TruA_a/b_dom"/>
</dbReference>
<gene>
    <name evidence="8" type="ORF">MACJ_000878</name>
</gene>
<evidence type="ECO:0000256" key="4">
    <source>
        <dbReference type="PIRSR" id="PIRSR641708-1"/>
    </source>
</evidence>
<reference evidence="8" key="1">
    <citation type="submission" date="2022-07" db="EMBL/GenBank/DDBJ databases">
        <title>Evaluation of T. orientalis genome assembly methods using nanopore sequencing and analysis of variation between genomes.</title>
        <authorList>
            <person name="Yam J."/>
            <person name="Micallef M.L."/>
            <person name="Liu M."/>
            <person name="Djordjevic S.P."/>
            <person name="Bogema D.R."/>
            <person name="Jenkins C."/>
        </authorList>
    </citation>
    <scope>NUCLEOTIDE SEQUENCE</scope>
    <source>
        <strain evidence="8">Fish Creek</strain>
    </source>
</reference>
<dbReference type="GO" id="GO:0160147">
    <property type="term" value="F:tRNA pseudouridine(38-40) synthase activity"/>
    <property type="evidence" value="ECO:0007669"/>
    <property type="project" value="UniProtKB-EC"/>
</dbReference>
<accession>A0A976M4T5</accession>
<dbReference type="InterPro" id="IPR001406">
    <property type="entry name" value="PsdUridine_synth_TruA"/>
</dbReference>
<comment type="similarity">
    <text evidence="1">Belongs to the tRNA pseudouridine synthase TruA family.</text>
</comment>
<keyword evidence="2" id="KW-0819">tRNA processing</keyword>
<evidence type="ECO:0000313" key="9">
    <source>
        <dbReference type="Proteomes" id="UP000244803"/>
    </source>
</evidence>
<evidence type="ECO:0000256" key="3">
    <source>
        <dbReference type="ARBA" id="ARBA00023235"/>
    </source>
</evidence>
<sequence>MGSPDYKRRRKDARTKFRKLWKSRAEVLLRQNDKNGEDNSSSHNDLNDSSDLPLLNVNTEIKKVHVPKIKYALAFGYMGTRYHGYQKQVEYKTGVMDKVKTVEGTVEDCLIKIGAIDESLRNMNHKLQMSKSSRTDKGVHAACIYIGGRFNINLEEKKLETVETSSKKETECGEPLEDESVIRKDEVCSDSSKEKREEVKLENKELSKEKLFIKALNSALPEDIQSFKIQRVTKGFDARIMCSKRKYEYLMPKWILCRKFEFPNKEHENLYKKLECYISENMNNKEKVRANKSDESLYQERGKYVEVEEDLEKLREIFKQYEGTKDFHNFTVKQRLETNNTQRYIEKIKVKLKEIEGMKLVRITILGQSFLYNQIRKMICLALQEYLEVAPKNTVKYALKKNTTLNINTVPSEGLILHHPCYDTYNATRCSMANIPYIEYKDIKPEVEAFKTQFIYPEVKRSIDCKLWEGWLETVKIYPFYLENKITANGEDVN</sequence>
<feature type="binding site" evidence="5">
    <location>
        <position position="247"/>
    </location>
    <ligand>
        <name>substrate</name>
    </ligand>
</feature>
<dbReference type="GO" id="GO:0005634">
    <property type="term" value="C:nucleus"/>
    <property type="evidence" value="ECO:0007669"/>
    <property type="project" value="TreeGrafter"/>
</dbReference>
<feature type="region of interest" description="Disordered" evidence="6">
    <location>
        <begin position="28"/>
        <end position="49"/>
    </location>
</feature>
<dbReference type="OrthoDB" id="10256309at2759"/>
<dbReference type="EC" id="5.4.99.12" evidence="8"/>